<dbReference type="GO" id="GO:0032259">
    <property type="term" value="P:methylation"/>
    <property type="evidence" value="ECO:0007669"/>
    <property type="project" value="UniProtKB-KW"/>
</dbReference>
<name>A0A0C1U5L9_9BACT</name>
<evidence type="ECO:0000256" key="3">
    <source>
        <dbReference type="ARBA" id="ARBA00022679"/>
    </source>
</evidence>
<evidence type="ECO:0000256" key="6">
    <source>
        <dbReference type="SAM" id="Phobius"/>
    </source>
</evidence>
<feature type="binding site" evidence="5">
    <location>
        <position position="60"/>
    </location>
    <ligand>
        <name>S-adenosyl-L-methionine</name>
        <dbReference type="ChEBI" id="CHEBI:59789"/>
    </ligand>
</feature>
<organism evidence="7 8">
    <name type="scientific">Geobacter soli</name>
    <dbReference type="NCBI Taxonomy" id="1510391"/>
    <lineage>
        <taxon>Bacteria</taxon>
        <taxon>Pseudomonadati</taxon>
        <taxon>Thermodesulfobacteriota</taxon>
        <taxon>Desulfuromonadia</taxon>
        <taxon>Geobacterales</taxon>
        <taxon>Geobacteraceae</taxon>
        <taxon>Geobacter</taxon>
    </lineage>
</organism>
<dbReference type="InterPro" id="IPR023576">
    <property type="entry name" value="UbiE/COQ5_MeTrFase_CS"/>
</dbReference>
<dbReference type="Gene3D" id="3.40.50.150">
    <property type="entry name" value="Vaccinia Virus protein VP39"/>
    <property type="match status" value="1"/>
</dbReference>
<dbReference type="InterPro" id="IPR004033">
    <property type="entry name" value="UbiE/COQ5_MeTrFase"/>
</dbReference>
<sequence length="238" mass="26777">MYRLTEKGERIRDMFSDIAPRYDFLNRLLSFGVDRRWRRNAVKCIRWSEGGRVLDVATGTGDVALEIARQTPPSVAIVGVDFSEGMVTLGRHKVAGSHYAGRITMEIAPCEAIPFPDDTFDSVTIAFGIRNVVDRRQGLSEMLRVLKPGGRAVILEFSTPRSRLFKSIYSFYFLRVLPVIGGLFSQFSAYKYLPDSVLEFPSQEEFKALMASVGFRDTAHRNQTFGIATIYTGEKGLK</sequence>
<dbReference type="SUPFAM" id="SSF53335">
    <property type="entry name" value="S-adenosyl-L-methionine-dependent methyltransferases"/>
    <property type="match status" value="1"/>
</dbReference>
<dbReference type="NCBIfam" id="NF001244">
    <property type="entry name" value="PRK00216.1-5"/>
    <property type="match status" value="1"/>
</dbReference>
<dbReference type="InterPro" id="IPR029063">
    <property type="entry name" value="SAM-dependent_MTases_sf"/>
</dbReference>
<keyword evidence="6" id="KW-0472">Membrane</keyword>
<feature type="transmembrane region" description="Helical" evidence="6">
    <location>
        <begin position="171"/>
        <end position="190"/>
    </location>
</feature>
<comment type="pathway">
    <text evidence="5">Quinol/quinone metabolism; menaquinone biosynthesis; menaquinol from 1,4-dihydroxy-2-naphthoate: step 2/2.</text>
</comment>
<comment type="caution">
    <text evidence="7">The sequence shown here is derived from an EMBL/GenBank/DDBJ whole genome shotgun (WGS) entry which is preliminary data.</text>
</comment>
<dbReference type="HAMAP" id="MF_01813">
    <property type="entry name" value="MenG_UbiE_methyltr"/>
    <property type="match status" value="1"/>
</dbReference>
<dbReference type="RefSeq" id="WP_039646120.1">
    <property type="nucleotide sequence ID" value="NZ_JXBL01000001.1"/>
</dbReference>
<dbReference type="PROSITE" id="PS51608">
    <property type="entry name" value="SAM_MT_UBIE"/>
    <property type="match status" value="1"/>
</dbReference>
<evidence type="ECO:0000313" key="8">
    <source>
        <dbReference type="Proteomes" id="UP000031433"/>
    </source>
</evidence>
<comment type="function">
    <text evidence="5">Methyltransferase required for the conversion of demethylmenaquinol (DMKH2) to menaquinol (MKH2).</text>
</comment>
<dbReference type="Pfam" id="PF01209">
    <property type="entry name" value="Ubie_methyltran"/>
    <property type="match status" value="1"/>
</dbReference>
<protein>
    <recommendedName>
        <fullName evidence="5">Demethylmenaquinone methyltransferase</fullName>
        <ecNumber evidence="5">2.1.1.163</ecNumber>
    </recommendedName>
</protein>
<comment type="catalytic activity">
    <reaction evidence="5">
        <text>a 2-demethylmenaquinol + S-adenosyl-L-methionine = a menaquinol + S-adenosyl-L-homocysteine + H(+)</text>
        <dbReference type="Rhea" id="RHEA:42640"/>
        <dbReference type="Rhea" id="RHEA-COMP:9539"/>
        <dbReference type="Rhea" id="RHEA-COMP:9563"/>
        <dbReference type="ChEBI" id="CHEBI:15378"/>
        <dbReference type="ChEBI" id="CHEBI:18151"/>
        <dbReference type="ChEBI" id="CHEBI:55437"/>
        <dbReference type="ChEBI" id="CHEBI:57856"/>
        <dbReference type="ChEBI" id="CHEBI:59789"/>
        <dbReference type="EC" id="2.1.1.163"/>
    </reaction>
</comment>
<dbReference type="EC" id="2.1.1.163" evidence="5"/>
<dbReference type="GO" id="GO:0009234">
    <property type="term" value="P:menaquinone biosynthetic process"/>
    <property type="evidence" value="ECO:0007669"/>
    <property type="project" value="UniProtKB-UniRule"/>
</dbReference>
<keyword evidence="3 5" id="KW-0808">Transferase</keyword>
<evidence type="ECO:0000256" key="1">
    <source>
        <dbReference type="ARBA" id="ARBA00022428"/>
    </source>
</evidence>
<dbReference type="PANTHER" id="PTHR43591:SF24">
    <property type="entry name" value="2-METHOXY-6-POLYPRENYL-1,4-BENZOQUINOL METHYLASE, MITOCHONDRIAL"/>
    <property type="match status" value="1"/>
</dbReference>
<comment type="similarity">
    <text evidence="5">Belongs to the class I-like SAM-binding methyltransferase superfamily. MenG/UbiE family.</text>
</comment>
<dbReference type="PROSITE" id="PS01183">
    <property type="entry name" value="UBIE_1"/>
    <property type="match status" value="1"/>
</dbReference>
<dbReference type="Proteomes" id="UP000031433">
    <property type="component" value="Unassembled WGS sequence"/>
</dbReference>
<feature type="binding site" evidence="5">
    <location>
        <position position="81"/>
    </location>
    <ligand>
        <name>S-adenosyl-L-methionine</name>
        <dbReference type="ChEBI" id="CHEBI:59789"/>
    </ligand>
</feature>
<keyword evidence="6" id="KW-1133">Transmembrane helix</keyword>
<keyword evidence="2 5" id="KW-0489">Methyltransferase</keyword>
<keyword evidence="4 5" id="KW-0949">S-adenosyl-L-methionine</keyword>
<dbReference type="EMBL" id="JXBL01000001">
    <property type="protein sequence ID" value="KIE43025.1"/>
    <property type="molecule type" value="Genomic_DNA"/>
</dbReference>
<evidence type="ECO:0000256" key="2">
    <source>
        <dbReference type="ARBA" id="ARBA00022603"/>
    </source>
</evidence>
<keyword evidence="1 5" id="KW-0474">Menaquinone biosynthesis</keyword>
<evidence type="ECO:0000256" key="4">
    <source>
        <dbReference type="ARBA" id="ARBA00022691"/>
    </source>
</evidence>
<dbReference type="UniPathway" id="UPA00232"/>
<dbReference type="GO" id="GO:0008425">
    <property type="term" value="F:2-methoxy-6-polyprenyl-1,4-benzoquinol methyltransferase activity"/>
    <property type="evidence" value="ECO:0007669"/>
    <property type="project" value="TreeGrafter"/>
</dbReference>
<dbReference type="AlphaFoldDB" id="A0A0C1U5L9"/>
<reference evidence="7 8" key="1">
    <citation type="submission" date="2015-01" db="EMBL/GenBank/DDBJ databases">
        <title>Genome sequence of the anaerobic bacterium Geobacter soli GSS01, a dissimilatory Fe(III) reducer from soil.</title>
        <authorList>
            <person name="Yang G."/>
            <person name="Zhou S."/>
        </authorList>
    </citation>
    <scope>NUCLEOTIDE SEQUENCE [LARGE SCALE GENOMIC DNA]</scope>
    <source>
        <strain evidence="7 8">GSS01</strain>
    </source>
</reference>
<dbReference type="GO" id="GO:0043770">
    <property type="term" value="F:demethylmenaquinone methyltransferase activity"/>
    <property type="evidence" value="ECO:0007669"/>
    <property type="project" value="UniProtKB-UniRule"/>
</dbReference>
<dbReference type="NCBIfam" id="TIGR01934">
    <property type="entry name" value="MenG_MenH_UbiE"/>
    <property type="match status" value="1"/>
</dbReference>
<dbReference type="PANTHER" id="PTHR43591">
    <property type="entry name" value="METHYLTRANSFERASE"/>
    <property type="match status" value="1"/>
</dbReference>
<proteinExistence type="inferred from homology"/>
<keyword evidence="7" id="KW-0830">Ubiquinone</keyword>
<keyword evidence="6" id="KW-0812">Transmembrane</keyword>
<evidence type="ECO:0000256" key="5">
    <source>
        <dbReference type="HAMAP-Rule" id="MF_01813"/>
    </source>
</evidence>
<keyword evidence="8" id="KW-1185">Reference proteome</keyword>
<gene>
    <name evidence="5" type="primary">menG</name>
    <name evidence="7" type="ORF">SE37_10465</name>
</gene>
<evidence type="ECO:0000313" key="7">
    <source>
        <dbReference type="EMBL" id="KIE43025.1"/>
    </source>
</evidence>
<comment type="caution">
    <text evidence="5">Lacks conserved residue(s) required for the propagation of feature annotation.</text>
</comment>
<dbReference type="UniPathway" id="UPA00079">
    <property type="reaction ID" value="UER00169"/>
</dbReference>
<accession>A0A0C1U5L9</accession>
<dbReference type="CDD" id="cd02440">
    <property type="entry name" value="AdoMet_MTases"/>
    <property type="match status" value="1"/>
</dbReference>
<dbReference type="PROSITE" id="PS01184">
    <property type="entry name" value="UBIE_2"/>
    <property type="match status" value="1"/>
</dbReference>